<dbReference type="InterPro" id="IPR011701">
    <property type="entry name" value="MFS"/>
</dbReference>
<comment type="similarity">
    <text evidence="6">Belongs to the major facilitator superfamily. Sodium/anion cotransporter (TC 2.A.1.14) family.</text>
</comment>
<evidence type="ECO:0000313" key="9">
    <source>
        <dbReference type="Proteomes" id="UP001189122"/>
    </source>
</evidence>
<protein>
    <submittedName>
        <fullName evidence="8">Uncharacterized protein</fullName>
    </submittedName>
</protein>
<dbReference type="InterPro" id="IPR036259">
    <property type="entry name" value="MFS_trans_sf"/>
</dbReference>
<feature type="transmembrane region" description="Helical" evidence="7">
    <location>
        <begin position="49"/>
        <end position="70"/>
    </location>
</feature>
<dbReference type="Proteomes" id="UP001189122">
    <property type="component" value="Unassembled WGS sequence"/>
</dbReference>
<evidence type="ECO:0000256" key="3">
    <source>
        <dbReference type="ARBA" id="ARBA00022989"/>
    </source>
</evidence>
<evidence type="ECO:0000256" key="6">
    <source>
        <dbReference type="ARBA" id="ARBA00024362"/>
    </source>
</evidence>
<dbReference type="Pfam" id="PF07690">
    <property type="entry name" value="MFS_1"/>
    <property type="match status" value="1"/>
</dbReference>
<dbReference type="Gene3D" id="1.20.1250.20">
    <property type="entry name" value="MFS general substrate transporter like domains"/>
    <property type="match status" value="2"/>
</dbReference>
<dbReference type="GO" id="GO:0016020">
    <property type="term" value="C:membrane"/>
    <property type="evidence" value="ECO:0007669"/>
    <property type="project" value="UniProtKB-SubCell"/>
</dbReference>
<dbReference type="PANTHER" id="PTHR11662">
    <property type="entry name" value="SOLUTE CARRIER FAMILY 17"/>
    <property type="match status" value="1"/>
</dbReference>
<dbReference type="EMBL" id="CACRZD030000004">
    <property type="protein sequence ID" value="CAA6658547.1"/>
    <property type="molecule type" value="Genomic_DNA"/>
</dbReference>
<name>A0A7I8INI3_SPIIN</name>
<keyword evidence="3 7" id="KW-1133">Transmembrane helix</keyword>
<feature type="transmembrane region" description="Helical" evidence="7">
    <location>
        <begin position="77"/>
        <end position="95"/>
    </location>
</feature>
<dbReference type="PANTHER" id="PTHR11662:SF282">
    <property type="entry name" value="ANION TRANSPORTER 5-RELATED"/>
    <property type="match status" value="1"/>
</dbReference>
<reference evidence="8 9" key="1">
    <citation type="submission" date="2019-12" db="EMBL/GenBank/DDBJ databases">
        <authorList>
            <person name="Scholz U."/>
            <person name="Mascher M."/>
            <person name="Fiebig A."/>
        </authorList>
    </citation>
    <scope>NUCLEOTIDE SEQUENCE</scope>
</reference>
<evidence type="ECO:0000256" key="7">
    <source>
        <dbReference type="SAM" id="Phobius"/>
    </source>
</evidence>
<evidence type="ECO:0000256" key="1">
    <source>
        <dbReference type="ARBA" id="ARBA00004141"/>
    </source>
</evidence>
<feature type="transmembrane region" description="Helical" evidence="7">
    <location>
        <begin position="237"/>
        <end position="259"/>
    </location>
</feature>
<evidence type="ECO:0000256" key="4">
    <source>
        <dbReference type="ARBA" id="ARBA00023136"/>
    </source>
</evidence>
<gene>
    <name evidence="8" type="ORF">SI7747_04004991</name>
</gene>
<keyword evidence="2 7" id="KW-0812">Transmembrane</keyword>
<accession>A0A7I8INI3</accession>
<evidence type="ECO:0000313" key="8">
    <source>
        <dbReference type="EMBL" id="CAA2618824.1"/>
    </source>
</evidence>
<proteinExistence type="inferred from homology"/>
<evidence type="ECO:0000256" key="2">
    <source>
        <dbReference type="ARBA" id="ARBA00022692"/>
    </source>
</evidence>
<evidence type="ECO:0000256" key="5">
    <source>
        <dbReference type="ARBA" id="ARBA00024302"/>
    </source>
</evidence>
<keyword evidence="4 7" id="KW-0472">Membrane</keyword>
<comment type="function">
    <text evidence="5">Probable anion transporter.</text>
</comment>
<sequence length="386" mass="42157">MAGLKFPRRYFIVFLTFICTNVCYIERVGFSIAYTAAADAVGVSQSSKGLILSAFFYGYAVSQVPGGWAAQLIGGRRVLLMSFLLWSLTCALFPLDPARATLLASARLLMALHRASSSLQSTPYWHSGCLPMSAPAQSPHHVRHVPCAAAGMLVLPSLVKLRGPQSVFMAEASLGFLWSLLWYRFSTDPSTLDTLKASSAGFLPLSKLKDDSSRRQAAVPPASSVGIPWGKIFLSPAIWAIVVNNFTFHYALYVLMNWLPTYFEQGLEVSLQEMGSSKMLPYLNILLFCLAGLPGPGEGGLRCEPSGRRSEVCGHCHGSVQHGWHTGWDYWRRPHREHPGGGEGGSATGDLSTAAAWRPVFFVPGYLCLFSAAFFLVFSTGERIFD</sequence>
<dbReference type="AlphaFoldDB" id="A0A7I8INI3"/>
<dbReference type="GO" id="GO:0022857">
    <property type="term" value="F:transmembrane transporter activity"/>
    <property type="evidence" value="ECO:0007669"/>
    <property type="project" value="InterPro"/>
</dbReference>
<organism evidence="8">
    <name type="scientific">Spirodela intermedia</name>
    <name type="common">Intermediate duckweed</name>
    <dbReference type="NCBI Taxonomy" id="51605"/>
    <lineage>
        <taxon>Eukaryota</taxon>
        <taxon>Viridiplantae</taxon>
        <taxon>Streptophyta</taxon>
        <taxon>Embryophyta</taxon>
        <taxon>Tracheophyta</taxon>
        <taxon>Spermatophyta</taxon>
        <taxon>Magnoliopsida</taxon>
        <taxon>Liliopsida</taxon>
        <taxon>Araceae</taxon>
        <taxon>Lemnoideae</taxon>
        <taxon>Spirodela</taxon>
    </lineage>
</organism>
<keyword evidence="9" id="KW-1185">Reference proteome</keyword>
<dbReference type="EMBL" id="LR743591">
    <property type="protein sequence ID" value="CAA2618824.1"/>
    <property type="molecule type" value="Genomic_DNA"/>
</dbReference>
<feature type="transmembrane region" description="Helical" evidence="7">
    <location>
        <begin position="12"/>
        <end position="37"/>
    </location>
</feature>
<feature type="transmembrane region" description="Helical" evidence="7">
    <location>
        <begin position="360"/>
        <end position="378"/>
    </location>
</feature>
<dbReference type="InterPro" id="IPR050382">
    <property type="entry name" value="MFS_Na/Anion_cotransporter"/>
</dbReference>
<dbReference type="SUPFAM" id="SSF103473">
    <property type="entry name" value="MFS general substrate transporter"/>
    <property type="match status" value="1"/>
</dbReference>
<feature type="transmembrane region" description="Helical" evidence="7">
    <location>
        <begin position="280"/>
        <end position="297"/>
    </location>
</feature>
<comment type="subcellular location">
    <subcellularLocation>
        <location evidence="1">Membrane</location>
        <topology evidence="1">Multi-pass membrane protein</topology>
    </subcellularLocation>
</comment>